<evidence type="ECO:0000313" key="1">
    <source>
        <dbReference type="EMBL" id="MPM59286.1"/>
    </source>
</evidence>
<reference evidence="1" key="1">
    <citation type="submission" date="2019-08" db="EMBL/GenBank/DDBJ databases">
        <authorList>
            <person name="Kucharzyk K."/>
            <person name="Murdoch R.W."/>
            <person name="Higgins S."/>
            <person name="Loffler F."/>
        </authorList>
    </citation>
    <scope>NUCLEOTIDE SEQUENCE</scope>
</reference>
<sequence>MRGEDGLIEISIGNEAFPARQSNPMLTDPDGDRVFDKLHLNAEGTEHWRNHAGVLKRADASIEGESLVGKALHKAACFMPALANKGTHTRFCAIRRCG</sequence>
<gene>
    <name evidence="1" type="ORF">SDC9_106126</name>
</gene>
<name>A0A645B2J7_9ZZZZ</name>
<dbReference type="EMBL" id="VSSQ01017213">
    <property type="protein sequence ID" value="MPM59286.1"/>
    <property type="molecule type" value="Genomic_DNA"/>
</dbReference>
<comment type="caution">
    <text evidence="1">The sequence shown here is derived from an EMBL/GenBank/DDBJ whole genome shotgun (WGS) entry which is preliminary data.</text>
</comment>
<dbReference type="AlphaFoldDB" id="A0A645B2J7"/>
<accession>A0A645B2J7</accession>
<organism evidence="1">
    <name type="scientific">bioreactor metagenome</name>
    <dbReference type="NCBI Taxonomy" id="1076179"/>
    <lineage>
        <taxon>unclassified sequences</taxon>
        <taxon>metagenomes</taxon>
        <taxon>ecological metagenomes</taxon>
    </lineage>
</organism>
<proteinExistence type="predicted"/>
<protein>
    <submittedName>
        <fullName evidence="1">Uncharacterized protein</fullName>
    </submittedName>
</protein>